<dbReference type="AlphaFoldDB" id="A0A0B1P0U4"/>
<feature type="region of interest" description="Disordered" evidence="7">
    <location>
        <begin position="98"/>
        <end position="117"/>
    </location>
</feature>
<reference evidence="11 12" key="1">
    <citation type="journal article" date="2014" name="BMC Genomics">
        <title>Adaptive genomic structural variation in the grape powdery mildew pathogen, Erysiphe necator.</title>
        <authorList>
            <person name="Jones L."/>
            <person name="Riaz S."/>
            <person name="Morales-Cruz A."/>
            <person name="Amrine K.C."/>
            <person name="McGuire B."/>
            <person name="Gubler W.D."/>
            <person name="Walker M.A."/>
            <person name="Cantu D."/>
        </authorList>
    </citation>
    <scope>NUCLEOTIDE SEQUENCE [LARGE SCALE GENOMIC DNA]</scope>
    <source>
        <strain evidence="12">c</strain>
    </source>
</reference>
<dbReference type="InterPro" id="IPR013873">
    <property type="entry name" value="Cdc37_C"/>
</dbReference>
<evidence type="ECO:0000256" key="6">
    <source>
        <dbReference type="SAM" id="Coils"/>
    </source>
</evidence>
<dbReference type="Pfam" id="PF08564">
    <property type="entry name" value="CDC37_C"/>
    <property type="match status" value="1"/>
</dbReference>
<dbReference type="GO" id="GO:0019901">
    <property type="term" value="F:protein kinase binding"/>
    <property type="evidence" value="ECO:0007669"/>
    <property type="project" value="InterPro"/>
</dbReference>
<dbReference type="SMART" id="SM01070">
    <property type="entry name" value="CDC37_M"/>
    <property type="match status" value="1"/>
</dbReference>
<name>A0A0B1P0U4_UNCNE</name>
<feature type="domain" description="Cdc37 Hsp90 binding" evidence="9">
    <location>
        <begin position="196"/>
        <end position="370"/>
    </location>
</feature>
<dbReference type="GO" id="GO:0051082">
    <property type="term" value="F:unfolded protein binding"/>
    <property type="evidence" value="ECO:0007669"/>
    <property type="project" value="TreeGrafter"/>
</dbReference>
<feature type="coiled-coil region" evidence="6">
    <location>
        <begin position="145"/>
        <end position="179"/>
    </location>
</feature>
<dbReference type="SMART" id="SM01069">
    <property type="entry name" value="CDC37_C"/>
    <property type="match status" value="1"/>
</dbReference>
<dbReference type="GO" id="GO:0005634">
    <property type="term" value="C:nucleus"/>
    <property type="evidence" value="ECO:0007669"/>
    <property type="project" value="EnsemblFungi"/>
</dbReference>
<dbReference type="GO" id="GO:0005737">
    <property type="term" value="C:cytoplasm"/>
    <property type="evidence" value="ECO:0007669"/>
    <property type="project" value="UniProtKB-SubCell"/>
</dbReference>
<dbReference type="GO" id="GO:0051087">
    <property type="term" value="F:protein-folding chaperone binding"/>
    <property type="evidence" value="ECO:0007669"/>
    <property type="project" value="TreeGrafter"/>
</dbReference>
<dbReference type="InterPro" id="IPR038189">
    <property type="entry name" value="Cdc37_Hsp90-bd_sf"/>
</dbReference>
<dbReference type="OMA" id="NYSKWDQ"/>
<dbReference type="HOGENOM" id="CLU_033261_0_0_1"/>
<dbReference type="Gene3D" id="1.20.58.610">
    <property type="entry name" value="Cdc37, Hsp90 binding domain"/>
    <property type="match status" value="1"/>
</dbReference>
<sequence length="499" mass="56147">MPVDYSKWDNLELSDDSDIEVHPNVDKKSFIRAKQNQIHQRRIERKNKIETYKYERAINDGFLKRIKELLVAFQSHSTESVQNPDELIFQVATESVLKGNDEKPPRPPPCVNTNENEIPSYSSMLAVLIDRIKKKIDEEKSSDRFNAYISELKSHVNEVENLQKKLEVELDTLETEASKTITSESYHTGFETSIISKPDPKPTPKKSERTQKVELLNPHAISANGENPDAQTDTGVGESSVDDDDDVEASDVAKEFSQINIKDYRAALQFISTHPDVVAEKETDGLLVMAFNFCINNEDDNARRCVHHGLLLQYCRALGPDGVGIFFKRITTPGHQAQKVFYDDVNSTFTRIKSRAKEIQNQRAQEVANGIGGVETIQLHAVDPGTTINITIPSLNSENPSEVEARKIFESFPDDLQKALESGSLDEVNKVLGKMNVEEAEEIVGKLGEGGMLSLEEQIIDTTTEEGQKALKLFQEQERAAKEEKLAKELEEKYADEPE</sequence>
<feature type="domain" description="Cdc37 C-terminal" evidence="8">
    <location>
        <begin position="390"/>
        <end position="492"/>
    </location>
</feature>
<keyword evidence="4" id="KW-0143">Chaperone</keyword>
<evidence type="ECO:0000259" key="10">
    <source>
        <dbReference type="SMART" id="SM01071"/>
    </source>
</evidence>
<dbReference type="GO" id="GO:0031072">
    <property type="term" value="F:heat shock protein binding"/>
    <property type="evidence" value="ECO:0007669"/>
    <property type="project" value="EnsemblFungi"/>
</dbReference>
<gene>
    <name evidence="11" type="ORF">EV44_g1487</name>
</gene>
<dbReference type="InterPro" id="IPR013874">
    <property type="entry name" value="Cdc37_Hsp90-bd"/>
</dbReference>
<dbReference type="Pfam" id="PF03234">
    <property type="entry name" value="CDC37_N"/>
    <property type="match status" value="1"/>
</dbReference>
<protein>
    <recommendedName>
        <fullName evidence="5">Hsp90 chaperone protein kinase-targeting subunit</fullName>
    </recommendedName>
</protein>
<dbReference type="InterPro" id="IPR013855">
    <property type="entry name" value="Cdc37_N_dom"/>
</dbReference>
<feature type="region of interest" description="Disordered" evidence="7">
    <location>
        <begin position="189"/>
        <end position="244"/>
    </location>
</feature>
<evidence type="ECO:0000256" key="5">
    <source>
        <dbReference type="ARBA" id="ARBA00031396"/>
    </source>
</evidence>
<keyword evidence="12" id="KW-1185">Reference proteome</keyword>
<evidence type="ECO:0000259" key="8">
    <source>
        <dbReference type="SMART" id="SM01069"/>
    </source>
</evidence>
<dbReference type="Pfam" id="PF08565">
    <property type="entry name" value="CDC37_M"/>
    <property type="match status" value="1"/>
</dbReference>
<proteinExistence type="inferred from homology"/>
<comment type="similarity">
    <text evidence="2">Belongs to the CDC37 family.</text>
</comment>
<feature type="domain" description="Cdc37 N-terminal" evidence="10">
    <location>
        <begin position="2"/>
        <end position="193"/>
    </location>
</feature>
<evidence type="ECO:0000313" key="11">
    <source>
        <dbReference type="EMBL" id="KHJ30444.1"/>
    </source>
</evidence>
<dbReference type="EMBL" id="JNVN01004240">
    <property type="protein sequence ID" value="KHJ30444.1"/>
    <property type="molecule type" value="Genomic_DNA"/>
</dbReference>
<evidence type="ECO:0000256" key="7">
    <source>
        <dbReference type="SAM" id="MobiDB-lite"/>
    </source>
</evidence>
<organism evidence="11 12">
    <name type="scientific">Uncinula necator</name>
    <name type="common">Grape powdery mildew</name>
    <dbReference type="NCBI Taxonomy" id="52586"/>
    <lineage>
        <taxon>Eukaryota</taxon>
        <taxon>Fungi</taxon>
        <taxon>Dikarya</taxon>
        <taxon>Ascomycota</taxon>
        <taxon>Pezizomycotina</taxon>
        <taxon>Leotiomycetes</taxon>
        <taxon>Erysiphales</taxon>
        <taxon>Erysiphaceae</taxon>
        <taxon>Erysiphe</taxon>
    </lineage>
</organism>
<dbReference type="STRING" id="52586.A0A0B1P0U4"/>
<dbReference type="Proteomes" id="UP000030854">
    <property type="component" value="Unassembled WGS sequence"/>
</dbReference>
<comment type="subcellular location">
    <subcellularLocation>
        <location evidence="1">Cytoplasm</location>
    </subcellularLocation>
</comment>
<evidence type="ECO:0000313" key="12">
    <source>
        <dbReference type="Proteomes" id="UP000030854"/>
    </source>
</evidence>
<evidence type="ECO:0000256" key="4">
    <source>
        <dbReference type="ARBA" id="ARBA00023186"/>
    </source>
</evidence>
<evidence type="ECO:0000256" key="1">
    <source>
        <dbReference type="ARBA" id="ARBA00004496"/>
    </source>
</evidence>
<evidence type="ECO:0000256" key="3">
    <source>
        <dbReference type="ARBA" id="ARBA00022490"/>
    </source>
</evidence>
<keyword evidence="3" id="KW-0963">Cytoplasm</keyword>
<keyword evidence="6" id="KW-0175">Coiled coil</keyword>
<evidence type="ECO:0000256" key="2">
    <source>
        <dbReference type="ARBA" id="ARBA00006222"/>
    </source>
</evidence>
<feature type="compositionally biased region" description="Basic and acidic residues" evidence="7">
    <location>
        <begin position="198"/>
        <end position="212"/>
    </location>
</feature>
<comment type="caution">
    <text evidence="11">The sequence shown here is derived from an EMBL/GenBank/DDBJ whole genome shotgun (WGS) entry which is preliminary data.</text>
</comment>
<dbReference type="GO" id="GO:0050821">
    <property type="term" value="P:protein stabilization"/>
    <property type="evidence" value="ECO:0007669"/>
    <property type="project" value="TreeGrafter"/>
</dbReference>
<dbReference type="InterPro" id="IPR004918">
    <property type="entry name" value="Cdc37"/>
</dbReference>
<dbReference type="GO" id="GO:0006457">
    <property type="term" value="P:protein folding"/>
    <property type="evidence" value="ECO:0007669"/>
    <property type="project" value="EnsemblFungi"/>
</dbReference>
<dbReference type="PANTHER" id="PTHR12800:SF4">
    <property type="entry name" value="HSP90 CO-CHAPERONE CDC37"/>
    <property type="match status" value="1"/>
</dbReference>
<accession>A0A0B1P0U4</accession>
<dbReference type="SMART" id="SM01071">
    <property type="entry name" value="CDC37_N"/>
    <property type="match status" value="1"/>
</dbReference>
<evidence type="ECO:0000259" key="9">
    <source>
        <dbReference type="SMART" id="SM01070"/>
    </source>
</evidence>
<dbReference type="FunFam" id="1.20.58.610:FF:000002">
    <property type="entry name" value="Hsp90 co-chaperone Cdc37, putative"/>
    <property type="match status" value="1"/>
</dbReference>
<dbReference type="PANTHER" id="PTHR12800">
    <property type="entry name" value="CDC37-RELATED"/>
    <property type="match status" value="1"/>
</dbReference>
<dbReference type="SUPFAM" id="SSF101391">
    <property type="entry name" value="Hsp90 co-chaperone CDC37"/>
    <property type="match status" value="1"/>
</dbReference>